<keyword evidence="3" id="KW-1185">Reference proteome</keyword>
<keyword evidence="1" id="KW-0732">Signal</keyword>
<organism evidence="2 3">
    <name type="scientific">Meridianimaribacter flavus</name>
    <dbReference type="NCBI Taxonomy" id="571115"/>
    <lineage>
        <taxon>Bacteria</taxon>
        <taxon>Pseudomonadati</taxon>
        <taxon>Bacteroidota</taxon>
        <taxon>Flavobacteriia</taxon>
        <taxon>Flavobacteriales</taxon>
        <taxon>Flavobacteriaceae</taxon>
        <taxon>Meridianimaribacter</taxon>
    </lineage>
</organism>
<evidence type="ECO:0008006" key="4">
    <source>
        <dbReference type="Google" id="ProtNLM"/>
    </source>
</evidence>
<proteinExistence type="predicted"/>
<sequence>MSLYFPIKTFYVAVFVLFALNAFSQSSSEKDSVSSNISYENNRQRFGFFSMGYHNPNTTGDNFMGDGLQGKSGFDFKFQMYVYKQFFLGLYTGASYFDVKDVELVGNYKKSTLNESYLYIGYEFLPADRMRLGALASFYGDSRFKNYYSKTSNVYQVDKGNLNTFGVYFNYELSSHFMIYIDYAYRTTKTEINTSTELNQFFEKGKYHSIGIGLIFALGSKDVLSAFID</sequence>
<reference evidence="2 3" key="1">
    <citation type="submission" date="2019-03" db="EMBL/GenBank/DDBJ databases">
        <title>Genomic Encyclopedia of Type Strains, Phase III (KMG-III): the genomes of soil and plant-associated and newly described type strains.</title>
        <authorList>
            <person name="Whitman W."/>
        </authorList>
    </citation>
    <scope>NUCLEOTIDE SEQUENCE [LARGE SCALE GENOMIC DNA]</scope>
    <source>
        <strain evidence="2 3">CGMCC 1.10957</strain>
    </source>
</reference>
<dbReference type="SUPFAM" id="SSF56935">
    <property type="entry name" value="Porins"/>
    <property type="match status" value="1"/>
</dbReference>
<protein>
    <recommendedName>
        <fullName evidence="4">Outer membrane beta-barrel protein</fullName>
    </recommendedName>
</protein>
<evidence type="ECO:0000313" key="2">
    <source>
        <dbReference type="EMBL" id="TDY10508.1"/>
    </source>
</evidence>
<dbReference type="EMBL" id="SOQZ01000005">
    <property type="protein sequence ID" value="TDY10508.1"/>
    <property type="molecule type" value="Genomic_DNA"/>
</dbReference>
<feature type="signal peptide" evidence="1">
    <location>
        <begin position="1"/>
        <end position="24"/>
    </location>
</feature>
<accession>A0ABY2G2L4</accession>
<gene>
    <name evidence="2" type="ORF">A8975_2234</name>
</gene>
<comment type="caution">
    <text evidence="2">The sequence shown here is derived from an EMBL/GenBank/DDBJ whole genome shotgun (WGS) entry which is preliminary data.</text>
</comment>
<name>A0ABY2G2L4_9FLAO</name>
<dbReference type="RefSeq" id="WP_134200522.1">
    <property type="nucleotide sequence ID" value="NZ_SOQZ01000005.1"/>
</dbReference>
<feature type="chain" id="PRO_5045974467" description="Outer membrane beta-barrel protein" evidence="1">
    <location>
        <begin position="25"/>
        <end position="229"/>
    </location>
</feature>
<evidence type="ECO:0000256" key="1">
    <source>
        <dbReference type="SAM" id="SignalP"/>
    </source>
</evidence>
<dbReference type="Proteomes" id="UP000294930">
    <property type="component" value="Unassembled WGS sequence"/>
</dbReference>
<evidence type="ECO:0000313" key="3">
    <source>
        <dbReference type="Proteomes" id="UP000294930"/>
    </source>
</evidence>